<keyword evidence="3" id="KW-1185">Reference proteome</keyword>
<reference evidence="2 3" key="1">
    <citation type="submission" date="2016-07" db="EMBL/GenBank/DDBJ databases">
        <title>Multiple horizontal gene transfer events from other fungi enriched the ability of initially mycotrophic Trichoderma (Ascomycota) to feed on dead plant biomass.</title>
        <authorList>
            <consortium name="DOE Joint Genome Institute"/>
            <person name="Aerts A."/>
            <person name="Atanasova L."/>
            <person name="Chenthamara K."/>
            <person name="Zhang J."/>
            <person name="Grujic M."/>
            <person name="Henrissat B."/>
            <person name="Kuo A."/>
            <person name="Salamov A."/>
            <person name="Lipzen A."/>
            <person name="Labutti K."/>
            <person name="Barry K."/>
            <person name="Miao Y."/>
            <person name="Rahimi M.J."/>
            <person name="Shen Q."/>
            <person name="Grigoriev I.V."/>
            <person name="Kubicek C.P."/>
            <person name="Druzhinina I.S."/>
        </authorList>
    </citation>
    <scope>NUCLEOTIDE SEQUENCE [LARGE SCALE GENOMIC DNA]</scope>
    <source>
        <strain evidence="2 3">CBS 433.97</strain>
    </source>
</reference>
<dbReference type="EMBL" id="KZ679259">
    <property type="protein sequence ID" value="PTB43460.1"/>
    <property type="molecule type" value="Genomic_DNA"/>
</dbReference>
<feature type="region of interest" description="Disordered" evidence="1">
    <location>
        <begin position="1"/>
        <end position="73"/>
    </location>
</feature>
<feature type="compositionally biased region" description="Low complexity" evidence="1">
    <location>
        <begin position="17"/>
        <end position="27"/>
    </location>
</feature>
<sequence>MSATQTEVLLHGRKLSRPSTSTSSLPPAYEPGDYIELDNLSTTSSRSSSSSPPQYDDYRLSAQGSSSSSSQPTFRCTKAFQIEARGHPLLAFPHSPRRTPIPIYNVDLSTGIATDLAYRSLRPVRCSGNSNLIRAGDSENDPICRTTYRFGPGKPPKLELCGLMAYEEEFEVVNKGFTTRAQVFRTHLGTFQWRYAGREERKAAGANNLMVLDRIIKVALEGGKQEEKRIPVARLVRNAEVRSKETKITTAGNGGRLMMNLMEWEGTKGDAEQVEVLVVASCLVMLKKEVDRRRMHQAITMTTPCYFA</sequence>
<evidence type="ECO:0000313" key="3">
    <source>
        <dbReference type="Proteomes" id="UP000240493"/>
    </source>
</evidence>
<dbReference type="STRING" id="1042311.A0A2T3ZF89"/>
<accession>A0A2T3ZF89</accession>
<feature type="compositionally biased region" description="Low complexity" evidence="1">
    <location>
        <begin position="41"/>
        <end position="51"/>
    </location>
</feature>
<name>A0A2T3ZF89_TRIA4</name>
<gene>
    <name evidence="2" type="ORF">M441DRAFT_56459</name>
</gene>
<proteinExistence type="predicted"/>
<dbReference type="AlphaFoldDB" id="A0A2T3ZF89"/>
<evidence type="ECO:0000256" key="1">
    <source>
        <dbReference type="SAM" id="MobiDB-lite"/>
    </source>
</evidence>
<dbReference type="Proteomes" id="UP000240493">
    <property type="component" value="Unassembled WGS sequence"/>
</dbReference>
<evidence type="ECO:0000313" key="2">
    <source>
        <dbReference type="EMBL" id="PTB43460.1"/>
    </source>
</evidence>
<protein>
    <submittedName>
        <fullName evidence="2">Uncharacterized protein</fullName>
    </submittedName>
</protein>
<dbReference type="OrthoDB" id="5325862at2759"/>
<organism evidence="2 3">
    <name type="scientific">Trichoderma asperellum (strain ATCC 204424 / CBS 433.97 / NBRC 101777)</name>
    <dbReference type="NCBI Taxonomy" id="1042311"/>
    <lineage>
        <taxon>Eukaryota</taxon>
        <taxon>Fungi</taxon>
        <taxon>Dikarya</taxon>
        <taxon>Ascomycota</taxon>
        <taxon>Pezizomycotina</taxon>
        <taxon>Sordariomycetes</taxon>
        <taxon>Hypocreomycetidae</taxon>
        <taxon>Hypocreales</taxon>
        <taxon>Hypocreaceae</taxon>
        <taxon>Trichoderma</taxon>
    </lineage>
</organism>